<feature type="transmembrane region" description="Helical" evidence="1">
    <location>
        <begin position="29"/>
        <end position="59"/>
    </location>
</feature>
<dbReference type="EMBL" id="ABAW02000013">
    <property type="protein sequence ID" value="EDP12071.1"/>
    <property type="molecule type" value="Genomic_DNA"/>
</dbReference>
<evidence type="ECO:0000313" key="3">
    <source>
        <dbReference type="Proteomes" id="UP000004090"/>
    </source>
</evidence>
<keyword evidence="1" id="KW-1133">Transmembrane helix</keyword>
<feature type="transmembrane region" description="Helical" evidence="1">
    <location>
        <begin position="65"/>
        <end position="84"/>
    </location>
</feature>
<dbReference type="AlphaFoldDB" id="A8R8I7"/>
<accession>A8R8I7</accession>
<comment type="caution">
    <text evidence="2">The sequence shown here is derived from an EMBL/GenBank/DDBJ whole genome shotgun (WGS) entry which is preliminary data.</text>
</comment>
<reference evidence="2 3" key="2">
    <citation type="submission" date="2007-09" db="EMBL/GenBank/DDBJ databases">
        <authorList>
            <person name="Fulton L."/>
            <person name="Clifton S."/>
            <person name="Fulton B."/>
            <person name="Xu J."/>
            <person name="Minx P."/>
            <person name="Pepin K.H."/>
            <person name="Johnson M."/>
            <person name="Thiruvilangam P."/>
            <person name="Bhonagiri V."/>
            <person name="Nash W.E."/>
            <person name="Mardis E.R."/>
            <person name="Wilson R.K."/>
        </authorList>
    </citation>
    <scope>NUCLEOTIDE SEQUENCE [LARGE SCALE GENOMIC DNA]</scope>
    <source>
        <strain evidence="2 3">DSM 3991</strain>
    </source>
</reference>
<evidence type="ECO:0000256" key="1">
    <source>
        <dbReference type="SAM" id="Phobius"/>
    </source>
</evidence>
<sequence>MKSKPTLRSFFKKKEVEYGKETKLEKNDFLALLIAAASVFVPIILGFAIALGAFIWLFIQFGPAIALLISIIVVMVVTFIVKFVKKDEE</sequence>
<keyword evidence="1" id="KW-0472">Membrane</keyword>
<dbReference type="HOGENOM" id="CLU_2450184_0_0_9"/>
<evidence type="ECO:0000313" key="2">
    <source>
        <dbReference type="EMBL" id="EDP12071.1"/>
    </source>
</evidence>
<keyword evidence="1" id="KW-0812">Transmembrane</keyword>
<evidence type="ECO:0008006" key="4">
    <source>
        <dbReference type="Google" id="ProtNLM"/>
    </source>
</evidence>
<proteinExistence type="predicted"/>
<dbReference type="STRING" id="428127.EUBDOL_00317"/>
<dbReference type="RefSeq" id="WP_004797522.1">
    <property type="nucleotide sequence ID" value="NZ_DS483463.1"/>
</dbReference>
<dbReference type="GeneID" id="92792482"/>
<organism evidence="2 3">
    <name type="scientific">Amedibacillus dolichus DSM 3991</name>
    <dbReference type="NCBI Taxonomy" id="428127"/>
    <lineage>
        <taxon>Bacteria</taxon>
        <taxon>Bacillati</taxon>
        <taxon>Bacillota</taxon>
        <taxon>Erysipelotrichia</taxon>
        <taxon>Erysipelotrichales</taxon>
        <taxon>Erysipelotrichaceae</taxon>
        <taxon>Amedibacillus</taxon>
    </lineage>
</organism>
<dbReference type="Proteomes" id="UP000004090">
    <property type="component" value="Unassembled WGS sequence"/>
</dbReference>
<gene>
    <name evidence="2" type="ORF">EUBDOL_00317</name>
</gene>
<protein>
    <recommendedName>
        <fullName evidence="4">Phage protein</fullName>
    </recommendedName>
</protein>
<reference evidence="2 3" key="1">
    <citation type="submission" date="2007-09" db="EMBL/GenBank/DDBJ databases">
        <title>Draft genome sequence of Eubacterium dolichum (DSM 3991).</title>
        <authorList>
            <person name="Sudarsanam P."/>
            <person name="Ley R."/>
            <person name="Guruge J."/>
            <person name="Turnbaugh P.J."/>
            <person name="Mahowald M."/>
            <person name="Liep D."/>
            <person name="Gordon J."/>
        </authorList>
    </citation>
    <scope>NUCLEOTIDE SEQUENCE [LARGE SCALE GENOMIC DNA]</scope>
    <source>
        <strain evidence="2 3">DSM 3991</strain>
    </source>
</reference>
<name>A8R8I7_9FIRM</name>